<keyword evidence="3" id="KW-1185">Reference proteome</keyword>
<dbReference type="Proteomes" id="UP001058003">
    <property type="component" value="Chromosome"/>
</dbReference>
<evidence type="ECO:0000256" key="1">
    <source>
        <dbReference type="SAM" id="MobiDB-lite"/>
    </source>
</evidence>
<sequence>MDDDRTTAGFQRISTNCARLAGVVRAEPIGIDRHELAFRVRGVLNDYLRRRRHEALTLLARRDAAGRVASGMPAAWLAARTQRPEVLVVSPAPPVPAPTPVAPQARRLSLGLPDRARRPGGPWLCRAPIDLGCRGQRRKCSSRGAQPAGAGSVGTDSTVLPRSAMTAEPGGTASVALSSVRCPVATSSAVLTSASVTIQVHRGSRMQMRMALRWPASSSAIGSGGGRSPRSSTTTGRPCALMVRAAIAVGSAGTSS</sequence>
<evidence type="ECO:0000313" key="3">
    <source>
        <dbReference type="Proteomes" id="UP001058003"/>
    </source>
</evidence>
<gene>
    <name evidence="2" type="ORF">Daura_22750</name>
</gene>
<feature type="region of interest" description="Disordered" evidence="1">
    <location>
        <begin position="137"/>
        <end position="163"/>
    </location>
</feature>
<accession>A0A9Q9MN02</accession>
<proteinExistence type="predicted"/>
<dbReference type="AlphaFoldDB" id="A0A9Q9MN02"/>
<reference evidence="2" key="1">
    <citation type="submission" date="2021-04" db="EMBL/GenBank/DDBJ databases">
        <title>Dactylosporangium aurantiacum NRRL B-8018 full assembly.</title>
        <authorList>
            <person name="Hartkoorn R.C."/>
            <person name="Beaudoing E."/>
            <person name="Hot D."/>
        </authorList>
    </citation>
    <scope>NUCLEOTIDE SEQUENCE</scope>
    <source>
        <strain evidence="2">NRRL B-8018</strain>
    </source>
</reference>
<evidence type="ECO:0000313" key="2">
    <source>
        <dbReference type="EMBL" id="UWZ58736.1"/>
    </source>
</evidence>
<name>A0A9Q9MN02_9ACTN</name>
<dbReference type="KEGG" id="daur:Daura_22750"/>
<organism evidence="2 3">
    <name type="scientific">Dactylosporangium aurantiacum</name>
    <dbReference type="NCBI Taxonomy" id="35754"/>
    <lineage>
        <taxon>Bacteria</taxon>
        <taxon>Bacillati</taxon>
        <taxon>Actinomycetota</taxon>
        <taxon>Actinomycetes</taxon>
        <taxon>Micromonosporales</taxon>
        <taxon>Micromonosporaceae</taxon>
        <taxon>Dactylosporangium</taxon>
    </lineage>
</organism>
<protein>
    <submittedName>
        <fullName evidence="2">Uncharacterized protein</fullName>
    </submittedName>
</protein>
<dbReference type="EMBL" id="CP073767">
    <property type="protein sequence ID" value="UWZ58736.1"/>
    <property type="molecule type" value="Genomic_DNA"/>
</dbReference>
<feature type="region of interest" description="Disordered" evidence="1">
    <location>
        <begin position="217"/>
        <end position="236"/>
    </location>
</feature>